<dbReference type="Pfam" id="PF00005">
    <property type="entry name" value="ABC_tran"/>
    <property type="match status" value="1"/>
</dbReference>
<name>A0ABY6FSJ4_9MICC</name>
<dbReference type="InterPro" id="IPR050153">
    <property type="entry name" value="Metal_Ion_Import_ABC"/>
</dbReference>
<evidence type="ECO:0000256" key="5">
    <source>
        <dbReference type="SAM" id="MobiDB-lite"/>
    </source>
</evidence>
<accession>A0ABY6FSJ4</accession>
<sequence>MSNHSAEPSVVRAEDVRVDLGTGPILRGIDLQVPRGQALALLGANGSGKTTLVKALIGLTPLASGRVELFGTDVSARRSVPWPRIGYVPQRVSSSPSMSATAEEVVASGLLTNRRLRPGPGSRRQVRDALAEMGLAERARDSVHLFSGGQQQRVLIARALIRQPDLLVIDEPLSGIDQASKTALAASLRRLHRAGTTIIVVLHELAELRPLIGRAVTLAQGQVVQDGPPPVHQPAEPGHHHPDALPGTVFNGYPVHGPGGRR</sequence>
<evidence type="ECO:0000256" key="1">
    <source>
        <dbReference type="ARBA" id="ARBA00005417"/>
    </source>
</evidence>
<dbReference type="RefSeq" id="WP_263127798.1">
    <property type="nucleotide sequence ID" value="NZ_CP106856.1"/>
</dbReference>
<dbReference type="SUPFAM" id="SSF52540">
    <property type="entry name" value="P-loop containing nucleoside triphosphate hydrolases"/>
    <property type="match status" value="1"/>
</dbReference>
<proteinExistence type="inferred from homology"/>
<keyword evidence="8" id="KW-1185">Reference proteome</keyword>
<dbReference type="GO" id="GO:0005524">
    <property type="term" value="F:ATP binding"/>
    <property type="evidence" value="ECO:0007669"/>
    <property type="project" value="UniProtKB-KW"/>
</dbReference>
<dbReference type="EMBL" id="CP106856">
    <property type="protein sequence ID" value="UYB35949.1"/>
    <property type="molecule type" value="Genomic_DNA"/>
</dbReference>
<dbReference type="PANTHER" id="PTHR42734">
    <property type="entry name" value="METAL TRANSPORT SYSTEM ATP-BINDING PROTEIN TM_0124-RELATED"/>
    <property type="match status" value="1"/>
</dbReference>
<dbReference type="SMART" id="SM00382">
    <property type="entry name" value="AAA"/>
    <property type="match status" value="1"/>
</dbReference>
<dbReference type="InterPro" id="IPR003439">
    <property type="entry name" value="ABC_transporter-like_ATP-bd"/>
</dbReference>
<keyword evidence="2" id="KW-0813">Transport</keyword>
<reference evidence="7" key="1">
    <citation type="submission" date="2022-09" db="EMBL/GenBank/DDBJ databases">
        <authorList>
            <person name="Li D."/>
            <person name="Cheng J."/>
            <person name="Li Y."/>
        </authorList>
    </citation>
    <scope>NUCLEOTIDE SEQUENCE</scope>
    <source>
        <strain evidence="7">DL</strain>
    </source>
</reference>
<gene>
    <name evidence="7" type="ORF">N9A08_15250</name>
</gene>
<dbReference type="PROSITE" id="PS50893">
    <property type="entry name" value="ABC_TRANSPORTER_2"/>
    <property type="match status" value="1"/>
</dbReference>
<feature type="region of interest" description="Disordered" evidence="5">
    <location>
        <begin position="224"/>
        <end position="262"/>
    </location>
</feature>
<keyword evidence="3" id="KW-0547">Nucleotide-binding</keyword>
<dbReference type="Gene3D" id="3.40.50.300">
    <property type="entry name" value="P-loop containing nucleotide triphosphate hydrolases"/>
    <property type="match status" value="1"/>
</dbReference>
<dbReference type="InterPro" id="IPR017871">
    <property type="entry name" value="ABC_transporter-like_CS"/>
</dbReference>
<dbReference type="InterPro" id="IPR027417">
    <property type="entry name" value="P-loop_NTPase"/>
</dbReference>
<dbReference type="PANTHER" id="PTHR42734:SF5">
    <property type="entry name" value="IRON TRANSPORT SYSTEM ATP-BINDING PROTEIN HI_0361-RELATED"/>
    <property type="match status" value="1"/>
</dbReference>
<protein>
    <submittedName>
        <fullName evidence="7">Metal ABC transporter ATP-binding protein</fullName>
    </submittedName>
</protein>
<keyword evidence="4 7" id="KW-0067">ATP-binding</keyword>
<evidence type="ECO:0000256" key="2">
    <source>
        <dbReference type="ARBA" id="ARBA00022448"/>
    </source>
</evidence>
<dbReference type="InterPro" id="IPR003593">
    <property type="entry name" value="AAA+_ATPase"/>
</dbReference>
<evidence type="ECO:0000259" key="6">
    <source>
        <dbReference type="PROSITE" id="PS50893"/>
    </source>
</evidence>
<organism evidence="7 8">
    <name type="scientific">Arthrobacter koreensis</name>
    <dbReference type="NCBI Taxonomy" id="199136"/>
    <lineage>
        <taxon>Bacteria</taxon>
        <taxon>Bacillati</taxon>
        <taxon>Actinomycetota</taxon>
        <taxon>Actinomycetes</taxon>
        <taxon>Micrococcales</taxon>
        <taxon>Micrococcaceae</taxon>
        <taxon>Arthrobacter</taxon>
    </lineage>
</organism>
<evidence type="ECO:0000256" key="3">
    <source>
        <dbReference type="ARBA" id="ARBA00022741"/>
    </source>
</evidence>
<feature type="domain" description="ABC transporter" evidence="6">
    <location>
        <begin position="11"/>
        <end position="245"/>
    </location>
</feature>
<evidence type="ECO:0000313" key="8">
    <source>
        <dbReference type="Proteomes" id="UP001063368"/>
    </source>
</evidence>
<dbReference type="PROSITE" id="PS00211">
    <property type="entry name" value="ABC_TRANSPORTER_1"/>
    <property type="match status" value="1"/>
</dbReference>
<dbReference type="Proteomes" id="UP001063368">
    <property type="component" value="Chromosome"/>
</dbReference>
<comment type="similarity">
    <text evidence="1">Belongs to the ABC transporter superfamily.</text>
</comment>
<evidence type="ECO:0000256" key="4">
    <source>
        <dbReference type="ARBA" id="ARBA00022840"/>
    </source>
</evidence>
<evidence type="ECO:0000313" key="7">
    <source>
        <dbReference type="EMBL" id="UYB35949.1"/>
    </source>
</evidence>